<name>A0A8H6YVL5_9AGAR</name>
<sequence length="278" mass="31463">MRSRSPFSRLCNARTRPKNEFEGRAIGALKIIVQSAHIDGPGWRWRQPNASVTIRTNSTKLKTETQPTTYDPSWITSTFHVLVKSSKQEVEMRVYDDRRVLGEASFDMSLLVESRMKLDAQLPFSKHHKRRGDLLCSLFYFPIALSPKNDSDVGIVCLTLHRAEGLRRHNSMPIARIRLAWDAPAIHITRPGKMIENELAVWESMHEFLCFNKSACVVYIDVLNNRREEQVVGHVCISLTDLVEATDTGGGRWPLSGSVAGKLVASAEWRPLDVEPDL</sequence>
<dbReference type="Proteomes" id="UP000623467">
    <property type="component" value="Unassembled WGS sequence"/>
</dbReference>
<dbReference type="InterPro" id="IPR035892">
    <property type="entry name" value="C2_domain_sf"/>
</dbReference>
<dbReference type="SMART" id="SM00239">
    <property type="entry name" value="C2"/>
    <property type="match status" value="2"/>
</dbReference>
<feature type="domain" description="C2" evidence="1">
    <location>
        <begin position="28"/>
        <end position="119"/>
    </location>
</feature>
<evidence type="ECO:0000259" key="1">
    <source>
        <dbReference type="SMART" id="SM00239"/>
    </source>
</evidence>
<dbReference type="InterPro" id="IPR000008">
    <property type="entry name" value="C2_dom"/>
</dbReference>
<evidence type="ECO:0000313" key="3">
    <source>
        <dbReference type="Proteomes" id="UP000623467"/>
    </source>
</evidence>
<dbReference type="AlphaFoldDB" id="A0A8H6YVL5"/>
<gene>
    <name evidence="2" type="ORF">MSAN_00784100</name>
</gene>
<proteinExistence type="predicted"/>
<comment type="caution">
    <text evidence="2">The sequence shown here is derived from an EMBL/GenBank/DDBJ whole genome shotgun (WGS) entry which is preliminary data.</text>
</comment>
<protein>
    <submittedName>
        <fullName evidence="2">Tricalbin</fullName>
    </submittedName>
</protein>
<dbReference type="OrthoDB" id="67700at2759"/>
<dbReference type="SUPFAM" id="SSF49562">
    <property type="entry name" value="C2 domain (Calcium/lipid-binding domain, CaLB)"/>
    <property type="match status" value="2"/>
</dbReference>
<dbReference type="EMBL" id="JACAZH010000005">
    <property type="protein sequence ID" value="KAF7367223.1"/>
    <property type="molecule type" value="Genomic_DNA"/>
</dbReference>
<feature type="domain" description="C2" evidence="1">
    <location>
        <begin position="155"/>
        <end position="251"/>
    </location>
</feature>
<dbReference type="PANTHER" id="PTHR46980:SF2">
    <property type="entry name" value="TRICALBIN-1-RELATED"/>
    <property type="match status" value="1"/>
</dbReference>
<keyword evidence="3" id="KW-1185">Reference proteome</keyword>
<dbReference type="Pfam" id="PF00168">
    <property type="entry name" value="C2"/>
    <property type="match status" value="2"/>
</dbReference>
<accession>A0A8H6YVL5</accession>
<organism evidence="2 3">
    <name type="scientific">Mycena sanguinolenta</name>
    <dbReference type="NCBI Taxonomy" id="230812"/>
    <lineage>
        <taxon>Eukaryota</taxon>
        <taxon>Fungi</taxon>
        <taxon>Dikarya</taxon>
        <taxon>Basidiomycota</taxon>
        <taxon>Agaricomycotina</taxon>
        <taxon>Agaricomycetes</taxon>
        <taxon>Agaricomycetidae</taxon>
        <taxon>Agaricales</taxon>
        <taxon>Marasmiineae</taxon>
        <taxon>Mycenaceae</taxon>
        <taxon>Mycena</taxon>
    </lineage>
</organism>
<dbReference type="Gene3D" id="2.60.40.150">
    <property type="entry name" value="C2 domain"/>
    <property type="match status" value="2"/>
</dbReference>
<dbReference type="PANTHER" id="PTHR46980">
    <property type="entry name" value="TRICALBIN-1-RELATED"/>
    <property type="match status" value="1"/>
</dbReference>
<reference evidence="2" key="1">
    <citation type="submission" date="2020-05" db="EMBL/GenBank/DDBJ databases">
        <title>Mycena genomes resolve the evolution of fungal bioluminescence.</title>
        <authorList>
            <person name="Tsai I.J."/>
        </authorList>
    </citation>
    <scope>NUCLEOTIDE SEQUENCE</scope>
    <source>
        <strain evidence="2">160909Yilan</strain>
    </source>
</reference>
<dbReference type="InterPro" id="IPR052455">
    <property type="entry name" value="Tricalbin_domain"/>
</dbReference>
<evidence type="ECO:0000313" key="2">
    <source>
        <dbReference type="EMBL" id="KAF7367223.1"/>
    </source>
</evidence>